<feature type="transmembrane region" description="Helical" evidence="5">
    <location>
        <begin position="61"/>
        <end position="79"/>
    </location>
</feature>
<dbReference type="SUPFAM" id="SSF103473">
    <property type="entry name" value="MFS general substrate transporter"/>
    <property type="match status" value="1"/>
</dbReference>
<dbReference type="Gene3D" id="1.20.1250.20">
    <property type="entry name" value="MFS general substrate transporter like domains"/>
    <property type="match status" value="1"/>
</dbReference>
<dbReference type="OrthoDB" id="196103at2759"/>
<evidence type="ECO:0000256" key="5">
    <source>
        <dbReference type="SAM" id="Phobius"/>
    </source>
</evidence>
<dbReference type="InterPro" id="IPR010291">
    <property type="entry name" value="Ion_channel_UNC-93"/>
</dbReference>
<feature type="transmembrane region" description="Helical" evidence="5">
    <location>
        <begin position="413"/>
        <end position="431"/>
    </location>
</feature>
<evidence type="ECO:0000256" key="4">
    <source>
        <dbReference type="ARBA" id="ARBA00023136"/>
    </source>
</evidence>
<feature type="transmembrane region" description="Helical" evidence="5">
    <location>
        <begin position="274"/>
        <end position="294"/>
    </location>
</feature>
<dbReference type="PANTHER" id="PTHR23294">
    <property type="entry name" value="ET TRANSLATION PRODUCT-RELATED"/>
    <property type="match status" value="1"/>
</dbReference>
<name>A0A8H7CXQ6_9AGAR</name>
<dbReference type="InterPro" id="IPR051617">
    <property type="entry name" value="UNC-93-like_regulator"/>
</dbReference>
<feature type="transmembrane region" description="Helical" evidence="5">
    <location>
        <begin position="306"/>
        <end position="326"/>
    </location>
</feature>
<evidence type="ECO:0000313" key="6">
    <source>
        <dbReference type="EMBL" id="KAF7351821.1"/>
    </source>
</evidence>
<dbReference type="GO" id="GO:0016020">
    <property type="term" value="C:membrane"/>
    <property type="evidence" value="ECO:0007669"/>
    <property type="project" value="UniProtKB-SubCell"/>
</dbReference>
<proteinExistence type="predicted"/>
<organism evidence="6 7">
    <name type="scientific">Mycena venus</name>
    <dbReference type="NCBI Taxonomy" id="2733690"/>
    <lineage>
        <taxon>Eukaryota</taxon>
        <taxon>Fungi</taxon>
        <taxon>Dikarya</taxon>
        <taxon>Basidiomycota</taxon>
        <taxon>Agaricomycotina</taxon>
        <taxon>Agaricomycetes</taxon>
        <taxon>Agaricomycetidae</taxon>
        <taxon>Agaricales</taxon>
        <taxon>Marasmiineae</taxon>
        <taxon>Mycenaceae</taxon>
        <taxon>Mycena</taxon>
    </lineage>
</organism>
<dbReference type="AlphaFoldDB" id="A0A8H7CXQ6"/>
<comment type="subcellular location">
    <subcellularLocation>
        <location evidence="1">Membrane</location>
        <topology evidence="1">Multi-pass membrane protein</topology>
    </subcellularLocation>
</comment>
<evidence type="ECO:0000256" key="3">
    <source>
        <dbReference type="ARBA" id="ARBA00022989"/>
    </source>
</evidence>
<evidence type="ECO:0000256" key="1">
    <source>
        <dbReference type="ARBA" id="ARBA00004141"/>
    </source>
</evidence>
<dbReference type="InterPro" id="IPR036259">
    <property type="entry name" value="MFS_trans_sf"/>
</dbReference>
<accession>A0A8H7CXQ6</accession>
<feature type="transmembrane region" description="Helical" evidence="5">
    <location>
        <begin position="182"/>
        <end position="202"/>
    </location>
</feature>
<sequence>MPELQAQLTFWRLNSPSFQNLICSIVLGLSPGIFTALAALGNGGGKASSTHVASVVNSSLYAIYTISGWIASMLLNTIGPRWTLTLARYHWLPLLHRSILVLGKTGQEWFPILSGLILGLSAGWLWSTGGWISVAYSTENQRGLFVSVQIIMTGIGATLSNIIAFVLVYAHPQAAGAVPSSVYATFLALNILSIFVAAVFMIDPSKIVRNDGTSLALFSDSAKTTGIAEFKGLISILKDWRVLALIPVMFATELPIGIQTSLNAYAFNIRTRTLLGVSYSVAQILVAFIFMPVMDNPKRRRRSRGLLGIFMLSIICLGSWISELGWMNGKRLNRKDIDPLYDWSDGLSFGGFAVIYAMFSALYVTYLLVCLDPVVTVELSHNLGKICGDFQRNGRRSVVFGVDSIPPPFYSEYYAFGLQALGLAIMAFLCLTQVSDSNYFKEADVYAPIWNPSASR</sequence>
<feature type="transmembrane region" description="Helical" evidence="5">
    <location>
        <begin position="240"/>
        <end position="262"/>
    </location>
</feature>
<dbReference type="Pfam" id="PF05978">
    <property type="entry name" value="UNC-93"/>
    <property type="match status" value="1"/>
</dbReference>
<dbReference type="PANTHER" id="PTHR23294:SF59">
    <property type="entry name" value="UNC93-LIKE PROTEIN C922.05C"/>
    <property type="match status" value="1"/>
</dbReference>
<keyword evidence="7" id="KW-1185">Reference proteome</keyword>
<dbReference type="EMBL" id="JACAZI010000009">
    <property type="protein sequence ID" value="KAF7351821.1"/>
    <property type="molecule type" value="Genomic_DNA"/>
</dbReference>
<evidence type="ECO:0000313" key="7">
    <source>
        <dbReference type="Proteomes" id="UP000620124"/>
    </source>
</evidence>
<evidence type="ECO:0000256" key="2">
    <source>
        <dbReference type="ARBA" id="ARBA00022692"/>
    </source>
</evidence>
<feature type="transmembrane region" description="Helical" evidence="5">
    <location>
        <begin position="21"/>
        <end position="41"/>
    </location>
</feature>
<protein>
    <submittedName>
        <fullName evidence="6">Putative membrane protein</fullName>
    </submittedName>
</protein>
<reference evidence="6" key="1">
    <citation type="submission" date="2020-05" db="EMBL/GenBank/DDBJ databases">
        <title>Mycena genomes resolve the evolution of fungal bioluminescence.</title>
        <authorList>
            <person name="Tsai I.J."/>
        </authorList>
    </citation>
    <scope>NUCLEOTIDE SEQUENCE</scope>
    <source>
        <strain evidence="6">CCC161011</strain>
    </source>
</reference>
<keyword evidence="4 5" id="KW-0472">Membrane</keyword>
<comment type="caution">
    <text evidence="6">The sequence shown here is derived from an EMBL/GenBank/DDBJ whole genome shotgun (WGS) entry which is preliminary data.</text>
</comment>
<feature type="transmembrane region" description="Helical" evidence="5">
    <location>
        <begin position="347"/>
        <end position="369"/>
    </location>
</feature>
<keyword evidence="2 5" id="KW-0812">Transmembrane</keyword>
<dbReference type="Proteomes" id="UP000620124">
    <property type="component" value="Unassembled WGS sequence"/>
</dbReference>
<feature type="transmembrane region" description="Helical" evidence="5">
    <location>
        <begin position="146"/>
        <end position="170"/>
    </location>
</feature>
<gene>
    <name evidence="6" type="ORF">MVEN_01143200</name>
</gene>
<feature type="transmembrane region" description="Helical" evidence="5">
    <location>
        <begin position="109"/>
        <end position="126"/>
    </location>
</feature>
<keyword evidence="3 5" id="KW-1133">Transmembrane helix</keyword>